<comment type="caution">
    <text evidence="1">The sequence shown here is derived from an EMBL/GenBank/DDBJ whole genome shotgun (WGS) entry which is preliminary data.</text>
</comment>
<evidence type="ECO:0000313" key="2">
    <source>
        <dbReference type="Proteomes" id="UP000018731"/>
    </source>
</evidence>
<name>V8CEP3_9HELI</name>
<dbReference type="Proteomes" id="UP000018731">
    <property type="component" value="Unassembled WGS sequence"/>
</dbReference>
<evidence type="ECO:0000313" key="1">
    <source>
        <dbReference type="EMBL" id="ETD25206.1"/>
    </source>
</evidence>
<dbReference type="PATRIC" id="fig|1357400.3.peg.735"/>
<gene>
    <name evidence="1" type="ORF">HMPREF2086_00541</name>
</gene>
<dbReference type="AlphaFoldDB" id="V8CEP3"/>
<reference evidence="1 2" key="1">
    <citation type="journal article" date="2014" name="Genome Announc.">
        <title>Draft genome sequences of six enterohepatic helicobacter species isolated from humans and one from rhesus macaques.</title>
        <authorList>
            <person name="Shen Z."/>
            <person name="Sheh A."/>
            <person name="Young S.K."/>
            <person name="Abouelliel A."/>
            <person name="Ward D.V."/>
            <person name="Earl A.M."/>
            <person name="Fox J.G."/>
        </authorList>
    </citation>
    <scope>NUCLEOTIDE SEQUENCE [LARGE SCALE GENOMIC DNA]</scope>
    <source>
        <strain evidence="1 2">MIT 99-5501</strain>
    </source>
</reference>
<keyword evidence="2" id="KW-1185">Reference proteome</keyword>
<accession>V8CEP3</accession>
<dbReference type="EMBL" id="AZJI01000001">
    <property type="protein sequence ID" value="ETD25206.1"/>
    <property type="molecule type" value="Genomic_DNA"/>
</dbReference>
<sequence>MKIAIMCESELLQKSLEPYLKDYQTSLEKCDFVLSDYQACDMKPVCLVGNFSGAHIKKPFTPETLKANLRIFYERYCKGKQIASLSPKDAKTFAQIDALIQETLNDFRQKLYEILQANKESRK</sequence>
<organism evidence="1 2">
    <name type="scientific">Helicobacter macacae MIT 99-5501</name>
    <dbReference type="NCBI Taxonomy" id="1357400"/>
    <lineage>
        <taxon>Bacteria</taxon>
        <taxon>Pseudomonadati</taxon>
        <taxon>Campylobacterota</taxon>
        <taxon>Epsilonproteobacteria</taxon>
        <taxon>Campylobacterales</taxon>
        <taxon>Helicobacteraceae</taxon>
        <taxon>Helicobacter</taxon>
    </lineage>
</organism>
<dbReference type="eggNOG" id="ENOG50319PM">
    <property type="taxonomic scope" value="Bacteria"/>
</dbReference>
<dbReference type="HOGENOM" id="CLU_142163_1_0_7"/>
<evidence type="ECO:0008006" key="3">
    <source>
        <dbReference type="Google" id="ProtNLM"/>
    </source>
</evidence>
<proteinExistence type="predicted"/>
<dbReference type="STRING" id="1357400.HMPREF2086_00541"/>
<protein>
    <recommendedName>
        <fullName evidence="3">Dihydroneopterin aldolase</fullName>
    </recommendedName>
</protein>